<keyword evidence="4" id="KW-0808">Transferase</keyword>
<dbReference type="GO" id="GO:0015667">
    <property type="term" value="F:site-specific DNA-methyltransferase (cytosine-N4-specific) activity"/>
    <property type="evidence" value="ECO:0007669"/>
    <property type="project" value="UniProtKB-EC"/>
</dbReference>
<name>A0A6C0BA92_9ZZZZ</name>
<evidence type="ECO:0000256" key="5">
    <source>
        <dbReference type="ARBA" id="ARBA00022691"/>
    </source>
</evidence>
<keyword evidence="5" id="KW-0949">S-adenosyl-L-methionine</keyword>
<evidence type="ECO:0000256" key="3">
    <source>
        <dbReference type="ARBA" id="ARBA00022603"/>
    </source>
</evidence>
<evidence type="ECO:0000256" key="4">
    <source>
        <dbReference type="ARBA" id="ARBA00022679"/>
    </source>
</evidence>
<dbReference type="GO" id="GO:0009307">
    <property type="term" value="P:DNA restriction-modification system"/>
    <property type="evidence" value="ECO:0007669"/>
    <property type="project" value="UniProtKB-KW"/>
</dbReference>
<proteinExistence type="inferred from homology"/>
<dbReference type="SUPFAM" id="SSF53335">
    <property type="entry name" value="S-adenosyl-L-methionine-dependent methyltransferases"/>
    <property type="match status" value="1"/>
</dbReference>
<evidence type="ECO:0000256" key="2">
    <source>
        <dbReference type="ARBA" id="ARBA00012185"/>
    </source>
</evidence>
<comment type="catalytic activity">
    <reaction evidence="7">
        <text>a 2'-deoxycytidine in DNA + S-adenosyl-L-methionine = an N(4)-methyl-2'-deoxycytidine in DNA + S-adenosyl-L-homocysteine + H(+)</text>
        <dbReference type="Rhea" id="RHEA:16857"/>
        <dbReference type="Rhea" id="RHEA-COMP:11369"/>
        <dbReference type="Rhea" id="RHEA-COMP:13674"/>
        <dbReference type="ChEBI" id="CHEBI:15378"/>
        <dbReference type="ChEBI" id="CHEBI:57856"/>
        <dbReference type="ChEBI" id="CHEBI:59789"/>
        <dbReference type="ChEBI" id="CHEBI:85452"/>
        <dbReference type="ChEBI" id="CHEBI:137933"/>
        <dbReference type="EC" id="2.1.1.113"/>
    </reaction>
</comment>
<dbReference type="GO" id="GO:0003677">
    <property type="term" value="F:DNA binding"/>
    <property type="evidence" value="ECO:0007669"/>
    <property type="project" value="InterPro"/>
</dbReference>
<protein>
    <recommendedName>
        <fullName evidence="2">site-specific DNA-methyltransferase (cytosine-N(4)-specific)</fullName>
        <ecNumber evidence="2">2.1.1.113</ecNumber>
    </recommendedName>
</protein>
<reference evidence="8" key="1">
    <citation type="journal article" date="2020" name="Nature">
        <title>Giant virus diversity and host interactions through global metagenomics.</title>
        <authorList>
            <person name="Schulz F."/>
            <person name="Roux S."/>
            <person name="Paez-Espino D."/>
            <person name="Jungbluth S."/>
            <person name="Walsh D.A."/>
            <person name="Denef V.J."/>
            <person name="McMahon K.D."/>
            <person name="Konstantinidis K.T."/>
            <person name="Eloe-Fadrosh E.A."/>
            <person name="Kyrpides N.C."/>
            <person name="Woyke T."/>
        </authorList>
    </citation>
    <scope>NUCLEOTIDE SEQUENCE</scope>
    <source>
        <strain evidence="8">GVMAG-M-3300010158-59</strain>
    </source>
</reference>
<dbReference type="PROSITE" id="PS00093">
    <property type="entry name" value="N4_MTASE"/>
    <property type="match status" value="1"/>
</dbReference>
<dbReference type="InterPro" id="IPR017985">
    <property type="entry name" value="MeTrfase_CN4_CS"/>
</dbReference>
<organism evidence="8">
    <name type="scientific">viral metagenome</name>
    <dbReference type="NCBI Taxonomy" id="1070528"/>
    <lineage>
        <taxon>unclassified sequences</taxon>
        <taxon>metagenomes</taxon>
        <taxon>organismal metagenomes</taxon>
    </lineage>
</organism>
<evidence type="ECO:0000313" key="8">
    <source>
        <dbReference type="EMBL" id="QHS88952.1"/>
    </source>
</evidence>
<evidence type="ECO:0000256" key="7">
    <source>
        <dbReference type="ARBA" id="ARBA00049120"/>
    </source>
</evidence>
<keyword evidence="6" id="KW-0680">Restriction system</keyword>
<dbReference type="InterPro" id="IPR029063">
    <property type="entry name" value="SAM-dependent_MTases_sf"/>
</dbReference>
<accession>A0A6C0BA92</accession>
<dbReference type="Gene3D" id="3.40.50.150">
    <property type="entry name" value="Vaccinia Virus protein VP39"/>
    <property type="match status" value="1"/>
</dbReference>
<keyword evidence="3" id="KW-0489">Methyltransferase</keyword>
<evidence type="ECO:0000256" key="1">
    <source>
        <dbReference type="ARBA" id="ARBA00010203"/>
    </source>
</evidence>
<evidence type="ECO:0000256" key="6">
    <source>
        <dbReference type="ARBA" id="ARBA00022747"/>
    </source>
</evidence>
<comment type="similarity">
    <text evidence="1">Belongs to the N(4)/N(6)-methyltransferase family. N(4) subfamily.</text>
</comment>
<dbReference type="EMBL" id="MN739103">
    <property type="protein sequence ID" value="QHS88952.1"/>
    <property type="molecule type" value="Genomic_DNA"/>
</dbReference>
<dbReference type="GO" id="GO:0032259">
    <property type="term" value="P:methylation"/>
    <property type="evidence" value="ECO:0007669"/>
    <property type="project" value="UniProtKB-KW"/>
</dbReference>
<sequence length="317" mass="37783">MVKKEKKTYKKHAKIKMKPHHFTRKQKKKITDQLFSASKDDIMHDYEKLKQIGCDKKKAFSKTGNNFVNYFTLGERLQTVGNKGVSFYDVWNNRLALTKEYPYVQKVLDYYERSYSTYPNIKVWKRIFDLYYGSITIFRPLQAMEIYCRFQPTSILDFTMGWGGRLVGACALNITRYIGIDNNTQLKKPYENMVKMLEPLSQTNIKLYFEDAVNFDYSKLNYDMVLTSPPYYNTEIYGNTEPIHNKVWNTTFYEPLFKKTYQHLQKRGVYCLNLSREIYETAAKKVLGACKTKIPMKKFKRTTGTQKEEYIYIWYKR</sequence>
<dbReference type="EC" id="2.1.1.113" evidence="2"/>
<dbReference type="AlphaFoldDB" id="A0A6C0BA92"/>